<evidence type="ECO:0008006" key="3">
    <source>
        <dbReference type="Google" id="ProtNLM"/>
    </source>
</evidence>
<reference evidence="1" key="1">
    <citation type="submission" date="2023-06" db="EMBL/GenBank/DDBJ databases">
        <title>Genome-scale phylogeny and comparative genomics of the fungal order Sordariales.</title>
        <authorList>
            <consortium name="Lawrence Berkeley National Laboratory"/>
            <person name="Hensen N."/>
            <person name="Bonometti L."/>
            <person name="Westerberg I."/>
            <person name="Brannstrom I.O."/>
            <person name="Guillou S."/>
            <person name="Cros-Aarteil S."/>
            <person name="Calhoun S."/>
            <person name="Haridas S."/>
            <person name="Kuo A."/>
            <person name="Mondo S."/>
            <person name="Pangilinan J."/>
            <person name="Riley R."/>
            <person name="Labutti K."/>
            <person name="Andreopoulos B."/>
            <person name="Lipzen A."/>
            <person name="Chen C."/>
            <person name="Yanf M."/>
            <person name="Daum C."/>
            <person name="Ng V."/>
            <person name="Clum A."/>
            <person name="Steindorff A."/>
            <person name="Ohm R."/>
            <person name="Martin F."/>
            <person name="Silar P."/>
            <person name="Natvig D."/>
            <person name="Lalanne C."/>
            <person name="Gautier V."/>
            <person name="Ament-Velasquez S.L."/>
            <person name="Kruys A."/>
            <person name="Hutchinson M.I."/>
            <person name="Powell A.J."/>
            <person name="Barry K."/>
            <person name="Miller A.N."/>
            <person name="Grigoriev I.V."/>
            <person name="Debuchy R."/>
            <person name="Gladieux P."/>
            <person name="Thoren M.H."/>
            <person name="Johannesson H."/>
        </authorList>
    </citation>
    <scope>NUCLEOTIDE SEQUENCE</scope>
    <source>
        <strain evidence="1">CBS 307.81</strain>
    </source>
</reference>
<gene>
    <name evidence="1" type="ORF">QBC41DRAFT_376629</name>
</gene>
<dbReference type="Gene3D" id="3.30.710.10">
    <property type="entry name" value="Potassium Channel Kv1.1, Chain A"/>
    <property type="match status" value="1"/>
</dbReference>
<comment type="caution">
    <text evidence="1">The sequence shown here is derived from an EMBL/GenBank/DDBJ whole genome shotgun (WGS) entry which is preliminary data.</text>
</comment>
<keyword evidence="2" id="KW-1185">Reference proteome</keyword>
<dbReference type="Proteomes" id="UP001174997">
    <property type="component" value="Unassembled WGS sequence"/>
</dbReference>
<sequence>MASSLIEVDPNGDLVLSVLKHDADSNEYQSLRVSSGAMSQSSPVFRAMLFGPWVERKPEDNSQWVVQLSDDTFFAMEWLIYAAHNKNASIAKDLNRFDQTDAIERMYHTIVAADKYAMIQLLKPFAHDLSSWLCDQDQIVRASPTTLSADHLLLLLHISWLTGHHSLLMACITSLIPLTCPPPTTTESSHQEAVIRCPLTGVEAKLSTESPRFGPANLVDPPGDLPVPRGPQSEAHAITHESITFGERPDVPDLAMFTFYELDKVHERLLQFQQETGLVDYEEVVSDEDMHGALKVSLELSLEICFRADDWEGMERRGAEYGLPGRVVTATVGTVSQGGQWAETGN</sequence>
<evidence type="ECO:0000313" key="1">
    <source>
        <dbReference type="EMBL" id="KAK0662967.1"/>
    </source>
</evidence>
<dbReference type="InterPro" id="IPR011333">
    <property type="entry name" value="SKP1/BTB/POZ_sf"/>
</dbReference>
<dbReference type="AlphaFoldDB" id="A0AA39Z3S0"/>
<organism evidence="1 2">
    <name type="scientific">Cercophora samala</name>
    <dbReference type="NCBI Taxonomy" id="330535"/>
    <lineage>
        <taxon>Eukaryota</taxon>
        <taxon>Fungi</taxon>
        <taxon>Dikarya</taxon>
        <taxon>Ascomycota</taxon>
        <taxon>Pezizomycotina</taxon>
        <taxon>Sordariomycetes</taxon>
        <taxon>Sordariomycetidae</taxon>
        <taxon>Sordariales</taxon>
        <taxon>Lasiosphaeriaceae</taxon>
        <taxon>Cercophora</taxon>
    </lineage>
</organism>
<dbReference type="EMBL" id="JAULSY010000135">
    <property type="protein sequence ID" value="KAK0662967.1"/>
    <property type="molecule type" value="Genomic_DNA"/>
</dbReference>
<accession>A0AA39Z3S0</accession>
<name>A0AA39Z3S0_9PEZI</name>
<proteinExistence type="predicted"/>
<evidence type="ECO:0000313" key="2">
    <source>
        <dbReference type="Proteomes" id="UP001174997"/>
    </source>
</evidence>
<protein>
    <recommendedName>
        <fullName evidence="3">BTB domain-containing protein</fullName>
    </recommendedName>
</protein>